<name>A0A0N0NIY3_9EURO</name>
<comment type="caution">
    <text evidence="2">The sequence shown here is derived from an EMBL/GenBank/DDBJ whole genome shotgun (WGS) entry which is preliminary data.</text>
</comment>
<feature type="region of interest" description="Disordered" evidence="1">
    <location>
        <begin position="1"/>
        <end position="35"/>
    </location>
</feature>
<feature type="region of interest" description="Disordered" evidence="1">
    <location>
        <begin position="478"/>
        <end position="497"/>
    </location>
</feature>
<organism evidence="2 3">
    <name type="scientific">Cyphellophora attinorum</name>
    <dbReference type="NCBI Taxonomy" id="1664694"/>
    <lineage>
        <taxon>Eukaryota</taxon>
        <taxon>Fungi</taxon>
        <taxon>Dikarya</taxon>
        <taxon>Ascomycota</taxon>
        <taxon>Pezizomycotina</taxon>
        <taxon>Eurotiomycetes</taxon>
        <taxon>Chaetothyriomycetidae</taxon>
        <taxon>Chaetothyriales</taxon>
        <taxon>Cyphellophoraceae</taxon>
        <taxon>Cyphellophora</taxon>
    </lineage>
</organism>
<evidence type="ECO:0000256" key="1">
    <source>
        <dbReference type="SAM" id="MobiDB-lite"/>
    </source>
</evidence>
<protein>
    <submittedName>
        <fullName evidence="2">Uncharacterized protein</fullName>
    </submittedName>
</protein>
<dbReference type="Proteomes" id="UP000038010">
    <property type="component" value="Unassembled WGS sequence"/>
</dbReference>
<accession>A0A0N0NIY3</accession>
<dbReference type="AlphaFoldDB" id="A0A0N0NIY3"/>
<reference evidence="2 3" key="1">
    <citation type="submission" date="2015-06" db="EMBL/GenBank/DDBJ databases">
        <title>Draft genome of the ant-associated black yeast Phialophora attae CBS 131958.</title>
        <authorList>
            <person name="Moreno L.F."/>
            <person name="Stielow B.J."/>
            <person name="de Hoog S."/>
            <person name="Vicente V.A."/>
            <person name="Weiss V.A."/>
            <person name="de Vries M."/>
            <person name="Cruz L.M."/>
            <person name="Souza E.M."/>
        </authorList>
    </citation>
    <scope>NUCLEOTIDE SEQUENCE [LARGE SCALE GENOMIC DNA]</scope>
    <source>
        <strain evidence="2 3">CBS 131958</strain>
    </source>
</reference>
<evidence type="ECO:0000313" key="2">
    <source>
        <dbReference type="EMBL" id="KPI35979.1"/>
    </source>
</evidence>
<evidence type="ECO:0000313" key="3">
    <source>
        <dbReference type="Proteomes" id="UP000038010"/>
    </source>
</evidence>
<gene>
    <name evidence="2" type="ORF">AB675_10492</name>
</gene>
<feature type="region of interest" description="Disordered" evidence="1">
    <location>
        <begin position="367"/>
        <end position="390"/>
    </location>
</feature>
<feature type="compositionally biased region" description="Basic residues" evidence="1">
    <location>
        <begin position="1"/>
        <end position="10"/>
    </location>
</feature>
<dbReference type="VEuPathDB" id="FungiDB:AB675_10492"/>
<dbReference type="GeneID" id="28731149"/>
<sequence length="497" mass="56280">MTPSKKRKTQKPTIAAPKKETVPPSKKRKSQKPTKAATVVLSTATPANASVKFVHRLFGTSYYTAQQLTLLGLPEEVRKLILDYLLTCDEPLFYEKSKAIDKFYGVRNPTPSPTLWPAILRACKQLRDEGERILYSNELGIRIDTEEGNAKLEGSADAHILKRASWGAEWSASTSFLNSEPFRKATVVVGRFSRINLRIETGHLAKETLRVSILDVVHELCKHSNWKYLTVSLIAAPQSHEGDYIVGSERDPSTAKIPRLYIYGGDHVAIDTDGLVHRSGTTGENRVLWNQYPEPFYASMFILRPLLRLRNRELGACVSVAGGMAEKLRLQMKKAGGEYHLDLMPRDLERHCEVTLRMTGVRDCFNTSSKTKRSKDTARDRTTNTTMLGDRDANEDDVAYFADVKQNNPRKGVEDRLTYGCIPAAEAEDPTRFFAQRQIVLDMTRLIFDCMFLKVYKSDGPARESFQKELKQDMVHDDDMQTTQSAPNRHQCRTCRK</sequence>
<keyword evidence="3" id="KW-1185">Reference proteome</keyword>
<dbReference type="RefSeq" id="XP_017995942.1">
    <property type="nucleotide sequence ID" value="XM_018139269.1"/>
</dbReference>
<dbReference type="EMBL" id="LFJN01000035">
    <property type="protein sequence ID" value="KPI35979.1"/>
    <property type="molecule type" value="Genomic_DNA"/>
</dbReference>
<proteinExistence type="predicted"/>